<reference evidence="2" key="1">
    <citation type="journal article" date="2006" name="PLoS Biol.">
        <title>Macronuclear genome sequence of the ciliate Tetrahymena thermophila, a model eukaryote.</title>
        <authorList>
            <person name="Eisen J.A."/>
            <person name="Coyne R.S."/>
            <person name="Wu M."/>
            <person name="Wu D."/>
            <person name="Thiagarajan M."/>
            <person name="Wortman J.R."/>
            <person name="Badger J.H."/>
            <person name="Ren Q."/>
            <person name="Amedeo P."/>
            <person name="Jones K.M."/>
            <person name="Tallon L.J."/>
            <person name="Delcher A.L."/>
            <person name="Salzberg S.L."/>
            <person name="Silva J.C."/>
            <person name="Haas B.J."/>
            <person name="Majoros W.H."/>
            <person name="Farzad M."/>
            <person name="Carlton J.M."/>
            <person name="Smith R.K. Jr."/>
            <person name="Garg J."/>
            <person name="Pearlman R.E."/>
            <person name="Karrer K.M."/>
            <person name="Sun L."/>
            <person name="Manning G."/>
            <person name="Elde N.C."/>
            <person name="Turkewitz A.P."/>
            <person name="Asai D.J."/>
            <person name="Wilkes D.E."/>
            <person name="Wang Y."/>
            <person name="Cai H."/>
            <person name="Collins K."/>
            <person name="Stewart B.A."/>
            <person name="Lee S.R."/>
            <person name="Wilamowska K."/>
            <person name="Weinberg Z."/>
            <person name="Ruzzo W.L."/>
            <person name="Wloga D."/>
            <person name="Gaertig J."/>
            <person name="Frankel J."/>
            <person name="Tsao C.-C."/>
            <person name="Gorovsky M.A."/>
            <person name="Keeling P.J."/>
            <person name="Waller R.F."/>
            <person name="Patron N.J."/>
            <person name="Cherry J.M."/>
            <person name="Stover N.A."/>
            <person name="Krieger C.J."/>
            <person name="del Toro C."/>
            <person name="Ryder H.F."/>
            <person name="Williamson S.C."/>
            <person name="Barbeau R.A."/>
            <person name="Hamilton E.P."/>
            <person name="Orias E."/>
        </authorList>
    </citation>
    <scope>NUCLEOTIDE SEQUENCE [LARGE SCALE GENOMIC DNA]</scope>
    <source>
        <strain evidence="2">SB210</strain>
    </source>
</reference>
<dbReference type="Pfam" id="PF14536">
    <property type="entry name" value="DUF4441"/>
    <property type="match status" value="1"/>
</dbReference>
<dbReference type="KEGG" id="tet:TTHERM_00502450"/>
<dbReference type="RefSeq" id="XP_001022299.2">
    <property type="nucleotide sequence ID" value="XM_001022299.2"/>
</dbReference>
<proteinExistence type="predicted"/>
<keyword evidence="2" id="KW-1185">Reference proteome</keyword>
<organism evidence="1 2">
    <name type="scientific">Tetrahymena thermophila (strain SB210)</name>
    <dbReference type="NCBI Taxonomy" id="312017"/>
    <lineage>
        <taxon>Eukaryota</taxon>
        <taxon>Sar</taxon>
        <taxon>Alveolata</taxon>
        <taxon>Ciliophora</taxon>
        <taxon>Intramacronucleata</taxon>
        <taxon>Oligohymenophorea</taxon>
        <taxon>Hymenostomatida</taxon>
        <taxon>Tetrahymenina</taxon>
        <taxon>Tetrahymenidae</taxon>
        <taxon>Tetrahymena</taxon>
    </lineage>
</organism>
<dbReference type="InterPro" id="IPR028008">
    <property type="entry name" value="DUF4441"/>
</dbReference>
<evidence type="ECO:0000313" key="2">
    <source>
        <dbReference type="Proteomes" id="UP000009168"/>
    </source>
</evidence>
<dbReference type="GeneID" id="7825649"/>
<gene>
    <name evidence="1" type="ORF">TTHERM_00502450</name>
</gene>
<sequence>MLINQSNMNKICQMTQKQLILKNQHINNNLQFIIYENMTESKKIEYQNHLDQSFENSQNQEYSNNLMFQRQENQDNLDGLEQSETQNQINEETTTNQSFLCQEDNLIHQKINPNILKNIIKSFFNFLMQQKNQDIIIELIPNKPYKQIMKNIIKYKKQFKYNNQYLVRLLQSKKYSKIFEYYITFDILDWINSSKLKQLAMHLQCIDFLKQCCVDKKQLQAIGFYTKKS</sequence>
<dbReference type="Proteomes" id="UP000009168">
    <property type="component" value="Unassembled WGS sequence"/>
</dbReference>
<accession>I7LWK4</accession>
<evidence type="ECO:0000313" key="1">
    <source>
        <dbReference type="EMBL" id="EAS02054.2"/>
    </source>
</evidence>
<dbReference type="EMBL" id="GG662548">
    <property type="protein sequence ID" value="EAS02054.2"/>
    <property type="molecule type" value="Genomic_DNA"/>
</dbReference>
<dbReference type="InParanoid" id="I7LWK4"/>
<protein>
    <submittedName>
        <fullName evidence="1">Uncharacterized protein</fullName>
    </submittedName>
</protein>
<dbReference type="AlphaFoldDB" id="I7LWK4"/>
<name>I7LWK4_TETTS</name>